<dbReference type="SMART" id="SM01409">
    <property type="entry name" value="RNA_pol_Rpb6"/>
    <property type="match status" value="1"/>
</dbReference>
<protein>
    <submittedName>
        <fullName evidence="4">RNA polymerase Rpb6</fullName>
    </submittedName>
</protein>
<name>A0A2H9VS62_9SPHI</name>
<dbReference type="EMBL" id="PGFJ01000001">
    <property type="protein sequence ID" value="PJJ83663.1"/>
    <property type="molecule type" value="Genomic_DNA"/>
</dbReference>
<sequence length="114" mass="13016">MSTNNNNSNNTKPAVASSTVTRDLRELDVETGNIYESLVIMAKRANQISNNIKEELHQKLSEFASSNDNLEEVFENREQIEISKHYEKLPKPSLIAVQEFLDGKVYHRNPIKEA</sequence>
<dbReference type="GO" id="GO:0006351">
    <property type="term" value="P:DNA-templated transcription"/>
    <property type="evidence" value="ECO:0007669"/>
    <property type="project" value="InterPro"/>
</dbReference>
<organism evidence="4 5">
    <name type="scientific">Mucilaginibacter auburnensis</name>
    <dbReference type="NCBI Taxonomy" id="1457233"/>
    <lineage>
        <taxon>Bacteria</taxon>
        <taxon>Pseudomonadati</taxon>
        <taxon>Bacteroidota</taxon>
        <taxon>Sphingobacteriia</taxon>
        <taxon>Sphingobacteriales</taxon>
        <taxon>Sphingobacteriaceae</taxon>
        <taxon>Mucilaginibacter</taxon>
    </lineage>
</organism>
<evidence type="ECO:0000256" key="1">
    <source>
        <dbReference type="ARBA" id="ARBA00022478"/>
    </source>
</evidence>
<accession>A0A2H9VS62</accession>
<dbReference type="GO" id="GO:0003899">
    <property type="term" value="F:DNA-directed RNA polymerase activity"/>
    <property type="evidence" value="ECO:0007669"/>
    <property type="project" value="InterPro"/>
</dbReference>
<evidence type="ECO:0000256" key="2">
    <source>
        <dbReference type="ARBA" id="ARBA00023163"/>
    </source>
</evidence>
<evidence type="ECO:0000313" key="4">
    <source>
        <dbReference type="EMBL" id="PJJ83663.1"/>
    </source>
</evidence>
<evidence type="ECO:0000256" key="3">
    <source>
        <dbReference type="SAM" id="MobiDB-lite"/>
    </source>
</evidence>
<dbReference type="Proteomes" id="UP000242687">
    <property type="component" value="Unassembled WGS sequence"/>
</dbReference>
<dbReference type="AlphaFoldDB" id="A0A2H9VS62"/>
<dbReference type="Pfam" id="PF01192">
    <property type="entry name" value="RNA_pol_Rpb6"/>
    <property type="match status" value="1"/>
</dbReference>
<reference evidence="4 5" key="1">
    <citation type="submission" date="2017-11" db="EMBL/GenBank/DDBJ databases">
        <title>Genomic Encyclopedia of Archaeal and Bacterial Type Strains, Phase II (KMG-II): From Individual Species to Whole Genera.</title>
        <authorList>
            <person name="Goeker M."/>
        </authorList>
    </citation>
    <scope>NUCLEOTIDE SEQUENCE [LARGE SCALE GENOMIC DNA]</scope>
    <source>
        <strain evidence="4 5">DSM 28175</strain>
    </source>
</reference>
<comment type="caution">
    <text evidence="4">The sequence shown here is derived from an EMBL/GenBank/DDBJ whole genome shotgun (WGS) entry which is preliminary data.</text>
</comment>
<feature type="region of interest" description="Disordered" evidence="3">
    <location>
        <begin position="1"/>
        <end position="20"/>
    </location>
</feature>
<dbReference type="RefSeq" id="WP_100339908.1">
    <property type="nucleotide sequence ID" value="NZ_PGFJ01000001.1"/>
</dbReference>
<dbReference type="InterPro" id="IPR006110">
    <property type="entry name" value="Pol_omega/Rpo6/RPB6"/>
</dbReference>
<dbReference type="GO" id="GO:0003677">
    <property type="term" value="F:DNA binding"/>
    <property type="evidence" value="ECO:0007669"/>
    <property type="project" value="InterPro"/>
</dbReference>
<evidence type="ECO:0000313" key="5">
    <source>
        <dbReference type="Proteomes" id="UP000242687"/>
    </source>
</evidence>
<gene>
    <name evidence="4" type="ORF">CLV57_0651</name>
</gene>
<proteinExistence type="predicted"/>
<dbReference type="GO" id="GO:0000428">
    <property type="term" value="C:DNA-directed RNA polymerase complex"/>
    <property type="evidence" value="ECO:0007669"/>
    <property type="project" value="UniProtKB-KW"/>
</dbReference>
<keyword evidence="1" id="KW-0240">DNA-directed RNA polymerase</keyword>
<feature type="compositionally biased region" description="Low complexity" evidence="3">
    <location>
        <begin position="1"/>
        <end position="11"/>
    </location>
</feature>
<dbReference type="OrthoDB" id="9429628at2"/>
<keyword evidence="2" id="KW-0804">Transcription</keyword>
<keyword evidence="5" id="KW-1185">Reference proteome</keyword>